<protein>
    <recommendedName>
        <fullName evidence="11">tRNA dimethylallyltransferase</fullName>
        <ecNumber evidence="11">2.5.1.75</ecNumber>
    </recommendedName>
    <alternativeName>
        <fullName evidence="11">Dimethylallyl diphosphate:tRNA dimethylallyltransferase</fullName>
        <shortName evidence="11">DMAPP:tRNA dimethylallyltransferase</shortName>
        <shortName evidence="11">DMATase</shortName>
    </alternativeName>
    <alternativeName>
        <fullName evidence="11">Isopentenyl-diphosphate:tRNA isopentenyltransferase</fullName>
        <shortName evidence="11">IPP transferase</shortName>
        <shortName evidence="11">IPPT</shortName>
        <shortName evidence="11">IPTase</shortName>
    </alternativeName>
</protein>
<dbReference type="Gene3D" id="3.40.50.300">
    <property type="entry name" value="P-loop containing nucleotide triphosphate hydrolases"/>
    <property type="match status" value="1"/>
</dbReference>
<dbReference type="InterPro" id="IPR018022">
    <property type="entry name" value="IPT"/>
</dbReference>
<evidence type="ECO:0000256" key="2">
    <source>
        <dbReference type="ARBA" id="ARBA00003213"/>
    </source>
</evidence>
<reference evidence="15 16" key="1">
    <citation type="submission" date="2018-01" db="EMBL/GenBank/DDBJ databases">
        <title>Helicobacter pylori genome-wide association study shows promise for predicting gastric cancer risk.</title>
        <authorList>
            <person name="Berthenet E."/>
            <person name="Yahara K."/>
            <person name="Thorell K."/>
            <person name="Pascoe B."/>
            <person name="Meric G."/>
            <person name="Mikhail J.M."/>
            <person name="Engstrand L."/>
            <person name="Enroth H."/>
            <person name="Burette A."/>
            <person name="Megraud F."/>
            <person name="Atherton J."/>
            <person name="Smith S."/>
            <person name="Wilkinson T.S."/>
            <person name="Hitchings M.D."/>
            <person name="Falush D."/>
            <person name="Sheppard S.K."/>
        </authorList>
    </citation>
    <scope>NUCLEOTIDE SEQUENCE [LARGE SCALE GENOMIC DNA]</scope>
    <source>
        <strain evidence="15 16">462</strain>
    </source>
</reference>
<evidence type="ECO:0000256" key="4">
    <source>
        <dbReference type="ARBA" id="ARBA00011245"/>
    </source>
</evidence>
<dbReference type="EMBL" id="QBQB01000172">
    <property type="protein sequence ID" value="PUD38609.1"/>
    <property type="molecule type" value="Genomic_DNA"/>
</dbReference>
<accession>A0A2T6SPD3</accession>
<proteinExistence type="inferred from homology"/>
<dbReference type="SUPFAM" id="SSF52540">
    <property type="entry name" value="P-loop containing nucleoside triphosphate hydrolases"/>
    <property type="match status" value="1"/>
</dbReference>
<evidence type="ECO:0000256" key="1">
    <source>
        <dbReference type="ARBA" id="ARBA00001946"/>
    </source>
</evidence>
<gene>
    <name evidence="11" type="primary">miaA</name>
    <name evidence="15" type="ORF">C2R92_06080</name>
</gene>
<dbReference type="Pfam" id="PF01715">
    <property type="entry name" value="IPPT"/>
    <property type="match status" value="1"/>
</dbReference>
<dbReference type="Proteomes" id="UP000244660">
    <property type="component" value="Unassembled WGS sequence"/>
</dbReference>
<evidence type="ECO:0000256" key="9">
    <source>
        <dbReference type="ARBA" id="ARBA00022842"/>
    </source>
</evidence>
<evidence type="ECO:0000256" key="8">
    <source>
        <dbReference type="ARBA" id="ARBA00022840"/>
    </source>
</evidence>
<name>A0A2T6SPD3_HELPX</name>
<dbReference type="GO" id="GO:0005524">
    <property type="term" value="F:ATP binding"/>
    <property type="evidence" value="ECO:0007669"/>
    <property type="project" value="UniProtKB-UniRule"/>
</dbReference>
<evidence type="ECO:0000256" key="12">
    <source>
        <dbReference type="RuleBase" id="RU003783"/>
    </source>
</evidence>
<sequence>MALLGPSGSGKSALSIELAQELDAEIFSLDSLSIYKDINIASAKPSLKERKNIRHYALDYLNIDEKNNAPLFKTLLEDAIKVSQKKFLLIVGGSSFYLKSILEGLSGMPKLSGEQIVKIEREIATLANPYMLLKSIDPNMAFKIHPNDTYRIHKALEIFYATHTPPSEYFKANPKKPFEHAISLFALSIEKTALHNNIKQRTKNMLDCGLIEEIKALYTQYPKDSQPFKAIGVKESILYLEKRLTLKELEETIISNTMKLAKRQNTFNKTQFNNLYMGSVGEIRHAILKHSKSDTKER</sequence>
<feature type="site" description="Interaction with substrate tRNA" evidence="11">
    <location>
        <position position="121"/>
    </location>
</feature>
<evidence type="ECO:0000256" key="10">
    <source>
        <dbReference type="ARBA" id="ARBA00049563"/>
    </source>
</evidence>
<comment type="catalytic activity">
    <reaction evidence="10 11 12">
        <text>adenosine(37) in tRNA + dimethylallyl diphosphate = N(6)-dimethylallyladenosine(37) in tRNA + diphosphate</text>
        <dbReference type="Rhea" id="RHEA:26482"/>
        <dbReference type="Rhea" id="RHEA-COMP:10162"/>
        <dbReference type="Rhea" id="RHEA-COMP:10375"/>
        <dbReference type="ChEBI" id="CHEBI:33019"/>
        <dbReference type="ChEBI" id="CHEBI:57623"/>
        <dbReference type="ChEBI" id="CHEBI:74411"/>
        <dbReference type="ChEBI" id="CHEBI:74415"/>
        <dbReference type="EC" id="2.5.1.75"/>
    </reaction>
</comment>
<evidence type="ECO:0000256" key="6">
    <source>
        <dbReference type="ARBA" id="ARBA00022694"/>
    </source>
</evidence>
<comment type="similarity">
    <text evidence="3 11 14">Belongs to the IPP transferase family.</text>
</comment>
<dbReference type="InterPro" id="IPR027417">
    <property type="entry name" value="P-loop_NTPase"/>
</dbReference>
<evidence type="ECO:0000256" key="11">
    <source>
        <dbReference type="HAMAP-Rule" id="MF_00185"/>
    </source>
</evidence>
<dbReference type="AlphaFoldDB" id="A0A2T6SPD3"/>
<comment type="cofactor">
    <cofactor evidence="1 11">
        <name>Mg(2+)</name>
        <dbReference type="ChEBI" id="CHEBI:18420"/>
    </cofactor>
</comment>
<evidence type="ECO:0000256" key="7">
    <source>
        <dbReference type="ARBA" id="ARBA00022741"/>
    </source>
</evidence>
<dbReference type="InterPro" id="IPR039657">
    <property type="entry name" value="Dimethylallyltransferase"/>
</dbReference>
<dbReference type="RefSeq" id="WP_108274378.1">
    <property type="nucleotide sequence ID" value="NZ_QBQB01000172.1"/>
</dbReference>
<keyword evidence="5 11" id="KW-0808">Transferase</keyword>
<dbReference type="HAMAP" id="MF_00185">
    <property type="entry name" value="IPP_trans"/>
    <property type="match status" value="1"/>
</dbReference>
<keyword evidence="9 11" id="KW-0460">Magnesium</keyword>
<comment type="function">
    <text evidence="2 11 13">Catalyzes the transfer of a dimethylallyl group onto the adenine at position 37 in tRNAs that read codons beginning with uridine, leading to the formation of N6-(dimethylallyl)adenosine (i(6)A).</text>
</comment>
<dbReference type="Gene3D" id="1.10.20.140">
    <property type="match status" value="1"/>
</dbReference>
<feature type="binding site" evidence="11">
    <location>
        <begin position="7"/>
        <end position="12"/>
    </location>
    <ligand>
        <name>substrate</name>
    </ligand>
</feature>
<evidence type="ECO:0000256" key="3">
    <source>
        <dbReference type="ARBA" id="ARBA00005842"/>
    </source>
</evidence>
<dbReference type="EC" id="2.5.1.75" evidence="11"/>
<dbReference type="NCBIfam" id="TIGR00174">
    <property type="entry name" value="miaA"/>
    <property type="match status" value="1"/>
</dbReference>
<evidence type="ECO:0000256" key="14">
    <source>
        <dbReference type="RuleBase" id="RU003785"/>
    </source>
</evidence>
<keyword evidence="8 11" id="KW-0067">ATP-binding</keyword>
<dbReference type="PANTHER" id="PTHR11088:SF60">
    <property type="entry name" value="TRNA DIMETHYLALLYLTRANSFERASE"/>
    <property type="match status" value="1"/>
</dbReference>
<comment type="subunit">
    <text evidence="4 11">Monomer.</text>
</comment>
<comment type="caution">
    <text evidence="15">The sequence shown here is derived from an EMBL/GenBank/DDBJ whole genome shotgun (WGS) entry which is preliminary data.</text>
</comment>
<feature type="site" description="Interaction with substrate tRNA" evidence="11">
    <location>
        <position position="94"/>
    </location>
</feature>
<keyword evidence="7 11" id="KW-0547">Nucleotide-binding</keyword>
<keyword evidence="6 11" id="KW-0819">tRNA processing</keyword>
<organism evidence="15 16">
    <name type="scientific">Helicobacter pylori</name>
    <name type="common">Campylobacter pylori</name>
    <dbReference type="NCBI Taxonomy" id="210"/>
    <lineage>
        <taxon>Bacteria</taxon>
        <taxon>Pseudomonadati</taxon>
        <taxon>Campylobacterota</taxon>
        <taxon>Epsilonproteobacteria</taxon>
        <taxon>Campylobacterales</taxon>
        <taxon>Helicobacteraceae</taxon>
        <taxon>Helicobacter</taxon>
    </lineage>
</organism>
<evidence type="ECO:0000256" key="13">
    <source>
        <dbReference type="RuleBase" id="RU003784"/>
    </source>
</evidence>
<comment type="caution">
    <text evidence="11">Lacks conserved residue(s) required for the propagation of feature annotation.</text>
</comment>
<dbReference type="GO" id="GO:0052381">
    <property type="term" value="F:tRNA dimethylallyltransferase activity"/>
    <property type="evidence" value="ECO:0007669"/>
    <property type="project" value="UniProtKB-UniRule"/>
</dbReference>
<dbReference type="GO" id="GO:0006400">
    <property type="term" value="P:tRNA modification"/>
    <property type="evidence" value="ECO:0007669"/>
    <property type="project" value="TreeGrafter"/>
</dbReference>
<evidence type="ECO:0000313" key="16">
    <source>
        <dbReference type="Proteomes" id="UP000244660"/>
    </source>
</evidence>
<evidence type="ECO:0000256" key="5">
    <source>
        <dbReference type="ARBA" id="ARBA00022679"/>
    </source>
</evidence>
<evidence type="ECO:0000313" key="15">
    <source>
        <dbReference type="EMBL" id="PUD38609.1"/>
    </source>
</evidence>
<feature type="binding site" evidence="11">
    <location>
        <begin position="5"/>
        <end position="12"/>
    </location>
    <ligand>
        <name>ATP</name>
        <dbReference type="ChEBI" id="CHEBI:30616"/>
    </ligand>
</feature>
<feature type="region of interest" description="Interaction with substrate tRNA" evidence="11">
    <location>
        <begin position="30"/>
        <end position="33"/>
    </location>
</feature>
<dbReference type="PANTHER" id="PTHR11088">
    <property type="entry name" value="TRNA DIMETHYLALLYLTRANSFERASE"/>
    <property type="match status" value="1"/>
</dbReference>